<feature type="repeat" description="PPR" evidence="3">
    <location>
        <begin position="426"/>
        <end position="460"/>
    </location>
</feature>
<evidence type="ECO:0000256" key="2">
    <source>
        <dbReference type="ARBA" id="ARBA00022737"/>
    </source>
</evidence>
<dbReference type="PANTHER" id="PTHR47938:SF35">
    <property type="entry name" value="PENTATRICOPEPTIDE REPEAT-CONTAINING PROTEIN 4, MITOCHONDRIAL-RELATED"/>
    <property type="match status" value="1"/>
</dbReference>
<evidence type="ECO:0000313" key="4">
    <source>
        <dbReference type="EMBL" id="KGN61352.1"/>
    </source>
</evidence>
<accession>A0A0A0LKS5</accession>
<dbReference type="Gramene" id="KGN61352">
    <property type="protein sequence ID" value="KGN61352"/>
    <property type="gene ID" value="Csa_2G095910"/>
</dbReference>
<dbReference type="InterPro" id="IPR011990">
    <property type="entry name" value="TPR-like_helical_dom_sf"/>
</dbReference>
<feature type="repeat" description="PPR" evidence="3">
    <location>
        <begin position="391"/>
        <end position="425"/>
    </location>
</feature>
<dbReference type="eggNOG" id="KOG4197">
    <property type="taxonomic scope" value="Eukaryota"/>
</dbReference>
<dbReference type="PANTHER" id="PTHR47938">
    <property type="entry name" value="RESPIRATORY COMPLEX I CHAPERONE (CIA84), PUTATIVE (AFU_ORTHOLOGUE AFUA_2G06020)-RELATED"/>
    <property type="match status" value="1"/>
</dbReference>
<dbReference type="InterPro" id="IPR002885">
    <property type="entry name" value="PPR_rpt"/>
</dbReference>
<gene>
    <name evidence="4" type="ORF">Csa_2G095910</name>
</gene>
<dbReference type="STRING" id="3659.A0A0A0LKS5"/>
<evidence type="ECO:0000256" key="3">
    <source>
        <dbReference type="PROSITE-ProRule" id="PRU00708"/>
    </source>
</evidence>
<evidence type="ECO:0000256" key="1">
    <source>
        <dbReference type="ARBA" id="ARBA00007626"/>
    </source>
</evidence>
<dbReference type="Proteomes" id="UP000029981">
    <property type="component" value="Chromosome 2"/>
</dbReference>
<dbReference type="Gene3D" id="1.25.40.10">
    <property type="entry name" value="Tetratricopeptide repeat domain"/>
    <property type="match status" value="4"/>
</dbReference>
<dbReference type="GO" id="GO:0003729">
    <property type="term" value="F:mRNA binding"/>
    <property type="evidence" value="ECO:0000318"/>
    <property type="project" value="GO_Central"/>
</dbReference>
<evidence type="ECO:0000313" key="5">
    <source>
        <dbReference type="Proteomes" id="UP000029981"/>
    </source>
</evidence>
<name>A0A0A0LKS5_CUCSA</name>
<dbReference type="Pfam" id="PF13041">
    <property type="entry name" value="PPR_2"/>
    <property type="match status" value="2"/>
</dbReference>
<feature type="repeat" description="PPR" evidence="3">
    <location>
        <begin position="461"/>
        <end position="495"/>
    </location>
</feature>
<reference evidence="4 5" key="1">
    <citation type="journal article" date="2009" name="Nat. Genet.">
        <title>The genome of the cucumber, Cucumis sativus L.</title>
        <authorList>
            <person name="Huang S."/>
            <person name="Li R."/>
            <person name="Zhang Z."/>
            <person name="Li L."/>
            <person name="Gu X."/>
            <person name="Fan W."/>
            <person name="Lucas W.J."/>
            <person name="Wang X."/>
            <person name="Xie B."/>
            <person name="Ni P."/>
            <person name="Ren Y."/>
            <person name="Zhu H."/>
            <person name="Li J."/>
            <person name="Lin K."/>
            <person name="Jin W."/>
            <person name="Fei Z."/>
            <person name="Li G."/>
            <person name="Staub J."/>
            <person name="Kilian A."/>
            <person name="van der Vossen E.A."/>
            <person name="Wu Y."/>
            <person name="Guo J."/>
            <person name="He J."/>
            <person name="Jia Z."/>
            <person name="Ren Y."/>
            <person name="Tian G."/>
            <person name="Lu Y."/>
            <person name="Ruan J."/>
            <person name="Qian W."/>
            <person name="Wang M."/>
            <person name="Huang Q."/>
            <person name="Li B."/>
            <person name="Xuan Z."/>
            <person name="Cao J."/>
            <person name="Asan"/>
            <person name="Wu Z."/>
            <person name="Zhang J."/>
            <person name="Cai Q."/>
            <person name="Bai Y."/>
            <person name="Zhao B."/>
            <person name="Han Y."/>
            <person name="Li Y."/>
            <person name="Li X."/>
            <person name="Wang S."/>
            <person name="Shi Q."/>
            <person name="Liu S."/>
            <person name="Cho W.K."/>
            <person name="Kim J.Y."/>
            <person name="Xu Y."/>
            <person name="Heller-Uszynska K."/>
            <person name="Miao H."/>
            <person name="Cheng Z."/>
            <person name="Zhang S."/>
            <person name="Wu J."/>
            <person name="Yang Y."/>
            <person name="Kang H."/>
            <person name="Li M."/>
            <person name="Liang H."/>
            <person name="Ren X."/>
            <person name="Shi Z."/>
            <person name="Wen M."/>
            <person name="Jian M."/>
            <person name="Yang H."/>
            <person name="Zhang G."/>
            <person name="Yang Z."/>
            <person name="Chen R."/>
            <person name="Liu S."/>
            <person name="Li J."/>
            <person name="Ma L."/>
            <person name="Liu H."/>
            <person name="Zhou Y."/>
            <person name="Zhao J."/>
            <person name="Fang X."/>
            <person name="Li G."/>
            <person name="Fang L."/>
            <person name="Li Y."/>
            <person name="Liu D."/>
            <person name="Zheng H."/>
            <person name="Zhang Y."/>
            <person name="Qin N."/>
            <person name="Li Z."/>
            <person name="Yang G."/>
            <person name="Yang S."/>
            <person name="Bolund L."/>
            <person name="Kristiansen K."/>
            <person name="Zheng H."/>
            <person name="Li S."/>
            <person name="Zhang X."/>
            <person name="Yang H."/>
            <person name="Wang J."/>
            <person name="Sun R."/>
            <person name="Zhang B."/>
            <person name="Jiang S."/>
            <person name="Wang J."/>
            <person name="Du Y."/>
            <person name="Li S."/>
        </authorList>
    </citation>
    <scope>NUCLEOTIDE SEQUENCE [LARGE SCALE GENOMIC DNA]</scope>
    <source>
        <strain evidence="5">cv. 9930</strain>
    </source>
</reference>
<reference evidence="4 5" key="4">
    <citation type="journal article" date="2011" name="BMC Genomics">
        <title>RNA-Seq improves annotation of protein-coding genes in the cucumber genome.</title>
        <authorList>
            <person name="Li Z."/>
            <person name="Zhang Z."/>
            <person name="Yan P."/>
            <person name="Huang S."/>
            <person name="Fei Z."/>
            <person name="Lin K."/>
        </authorList>
    </citation>
    <scope>NUCLEOTIDE SEQUENCE [LARGE SCALE GENOMIC DNA]</scope>
    <source>
        <strain evidence="5">cv. 9930</strain>
    </source>
</reference>
<dbReference type="NCBIfam" id="TIGR00756">
    <property type="entry name" value="PPR"/>
    <property type="match status" value="4"/>
</dbReference>
<protein>
    <recommendedName>
        <fullName evidence="6">Pentacotripeptide-repeat region of PRORP domain-containing protein</fullName>
    </recommendedName>
</protein>
<feature type="repeat" description="PPR" evidence="3">
    <location>
        <begin position="496"/>
        <end position="530"/>
    </location>
</feature>
<reference evidence="4 5" key="2">
    <citation type="journal article" date="2009" name="PLoS ONE">
        <title>An integrated genetic and cytogenetic map of the cucumber genome.</title>
        <authorList>
            <person name="Ren Y."/>
            <person name="Zhang Z."/>
            <person name="Liu J."/>
            <person name="Staub J.E."/>
            <person name="Han Y."/>
            <person name="Cheng Z."/>
            <person name="Li X."/>
            <person name="Lu J."/>
            <person name="Miao H."/>
            <person name="Kang H."/>
            <person name="Xie B."/>
            <person name="Gu X."/>
            <person name="Wang X."/>
            <person name="Du Y."/>
            <person name="Jin W."/>
            <person name="Huang S."/>
        </authorList>
    </citation>
    <scope>NUCLEOTIDE SEQUENCE [LARGE SCALE GENOMIC DNA]</scope>
    <source>
        <strain evidence="5">cv. 9930</strain>
    </source>
</reference>
<proteinExistence type="inferred from homology"/>
<feature type="repeat" description="PPR" evidence="3">
    <location>
        <begin position="285"/>
        <end position="319"/>
    </location>
</feature>
<reference evidence="4 5" key="3">
    <citation type="journal article" date="2010" name="BMC Genomics">
        <title>Transcriptome sequencing and comparative analysis of cucumber flowers with different sex types.</title>
        <authorList>
            <person name="Guo S."/>
            <person name="Zheng Y."/>
            <person name="Joung J.G."/>
            <person name="Liu S."/>
            <person name="Zhang Z."/>
            <person name="Crasta O.R."/>
            <person name="Sobral B.W."/>
            <person name="Xu Y."/>
            <person name="Huang S."/>
            <person name="Fei Z."/>
        </authorList>
    </citation>
    <scope>NUCLEOTIDE SEQUENCE [LARGE SCALE GENOMIC DNA]</scope>
    <source>
        <strain evidence="5">cv. 9930</strain>
    </source>
</reference>
<organism evidence="4 5">
    <name type="scientific">Cucumis sativus</name>
    <name type="common">Cucumber</name>
    <dbReference type="NCBI Taxonomy" id="3659"/>
    <lineage>
        <taxon>Eukaryota</taxon>
        <taxon>Viridiplantae</taxon>
        <taxon>Streptophyta</taxon>
        <taxon>Embryophyta</taxon>
        <taxon>Tracheophyta</taxon>
        <taxon>Spermatophyta</taxon>
        <taxon>Magnoliopsida</taxon>
        <taxon>eudicotyledons</taxon>
        <taxon>Gunneridae</taxon>
        <taxon>Pentapetalae</taxon>
        <taxon>rosids</taxon>
        <taxon>fabids</taxon>
        <taxon>Cucurbitales</taxon>
        <taxon>Cucurbitaceae</taxon>
        <taxon>Benincaseae</taxon>
        <taxon>Cucumis</taxon>
    </lineage>
</organism>
<evidence type="ECO:0008006" key="6">
    <source>
        <dbReference type="Google" id="ProtNLM"/>
    </source>
</evidence>
<dbReference type="PROSITE" id="PS51375">
    <property type="entry name" value="PPR"/>
    <property type="match status" value="6"/>
</dbReference>
<dbReference type="Pfam" id="PF01535">
    <property type="entry name" value="PPR"/>
    <property type="match status" value="1"/>
</dbReference>
<dbReference type="AlphaFoldDB" id="A0A0A0LKS5"/>
<dbReference type="EMBL" id="CM002923">
    <property type="protein sequence ID" value="KGN61352.1"/>
    <property type="molecule type" value="Genomic_DNA"/>
</dbReference>
<keyword evidence="2" id="KW-0677">Repeat</keyword>
<dbReference type="OMA" id="FFKWVLK"/>
<dbReference type="SUPFAM" id="SSF81901">
    <property type="entry name" value="HCP-like"/>
    <property type="match status" value="1"/>
</dbReference>
<comment type="similarity">
    <text evidence="1">Belongs to the PPR family. P subfamily.</text>
</comment>
<feature type="repeat" description="PPR" evidence="3">
    <location>
        <begin position="531"/>
        <end position="566"/>
    </location>
</feature>
<keyword evidence="5" id="KW-1185">Reference proteome</keyword>
<sequence length="594" mass="66236">MWRSLVAGGGSMWRSLVAVRAPLFRASRSVIRCSDVHLSDSLPQLQPSVVVPGSYFFRTPRYFSQPYSSSSDSEPSIEDLNSISVDSVNFGEGGDAQLESCVGNEEVHEFDGESVGADGGNSDLLGENVVVSDGIGEEVESYGVNVEQLESVLSLIQSTVDGSFESSLDEMRLTLNEDFVLKVIETPHILGENLIRFFRWAVNSHPEFEVSTPVVDVLVRVVCANLRQRVAYSLWELIKEIGGKQTSLLNAEILNQLIAFFSKLGKGKAALEVLNSYEVLGCVPNAESYYFTVEALCRRSSYDLAWPVCEKMLDSGSMPESNRVGKIISLFCKGNKAKNAHSVYLLAKEKHVNLPQCYMNILIHSLCRDDETVKLALEMLNDFSTGERRRAIKPYMEVIRSLCRIKDTSKAKTLLQKMIAEGPPPGNAAFNAVICGYSKAGDLEEAMELIKLMESRGLKPDVYSYTAVISGYAKGGQMKEAYEVLDEAKKKHAKLSHITYHTLIRNHCKLEEYDSALKLLSEMKNFGVQPNVDEYNKLIRSLCLKAVDWRTSERLFEEMKENGLHLNGITRGLIRAVRELEEEELTTEELSIAT</sequence>